<dbReference type="AlphaFoldDB" id="A0A1W1E7J0"/>
<reference evidence="5" key="1">
    <citation type="submission" date="2016-10" db="EMBL/GenBank/DDBJ databases">
        <authorList>
            <person name="de Groot N.N."/>
        </authorList>
    </citation>
    <scope>NUCLEOTIDE SEQUENCE</scope>
</reference>
<sequence>MKRVLRIAIADDHEIVRNGLSMIIENTEGMQVDIAASSHHELLDMLEKYQIDILILDLNLGDLNGLGSLESVTKHYPSLPVLVLSAYPEEEYAVRAFKLGALGYLNKAVNASELIEAIHTIENGKPYISKTLAQTLPYGTQLERETKDISEILSKRELEVFTLIGQGKSSTEIADILSLSPKTISTYRSRIIEKLMLTSRTQLQRFAYEWLSGV</sequence>
<keyword evidence="2" id="KW-0238">DNA-binding</keyword>
<dbReference type="GO" id="GO:0003677">
    <property type="term" value="F:DNA binding"/>
    <property type="evidence" value="ECO:0007669"/>
    <property type="project" value="UniProtKB-KW"/>
</dbReference>
<evidence type="ECO:0000256" key="2">
    <source>
        <dbReference type="ARBA" id="ARBA00023125"/>
    </source>
</evidence>
<evidence type="ECO:0000259" key="3">
    <source>
        <dbReference type="PROSITE" id="PS50043"/>
    </source>
</evidence>
<dbReference type="InterPro" id="IPR058245">
    <property type="entry name" value="NreC/VraR/RcsB-like_REC"/>
</dbReference>
<dbReference type="GO" id="GO:0000160">
    <property type="term" value="P:phosphorelay signal transduction system"/>
    <property type="evidence" value="ECO:0007669"/>
    <property type="project" value="InterPro"/>
</dbReference>
<name>A0A1W1E7J0_9ZZZZ</name>
<feature type="domain" description="Response regulatory" evidence="4">
    <location>
        <begin position="6"/>
        <end position="122"/>
    </location>
</feature>
<dbReference type="InterPro" id="IPR000792">
    <property type="entry name" value="Tscrpt_reg_LuxR_C"/>
</dbReference>
<dbReference type="EMBL" id="FPIB01000004">
    <property type="protein sequence ID" value="SFV89889.1"/>
    <property type="molecule type" value="Genomic_DNA"/>
</dbReference>
<evidence type="ECO:0000259" key="4">
    <source>
        <dbReference type="PROSITE" id="PS50110"/>
    </source>
</evidence>
<dbReference type="CDD" id="cd06170">
    <property type="entry name" value="LuxR_C_like"/>
    <property type="match status" value="1"/>
</dbReference>
<dbReference type="InterPro" id="IPR016032">
    <property type="entry name" value="Sig_transdc_resp-reg_C-effctor"/>
</dbReference>
<dbReference type="SUPFAM" id="SSF46894">
    <property type="entry name" value="C-terminal effector domain of the bipartite response regulators"/>
    <property type="match status" value="1"/>
</dbReference>
<dbReference type="Pfam" id="PF00072">
    <property type="entry name" value="Response_reg"/>
    <property type="match status" value="1"/>
</dbReference>
<evidence type="ECO:0000256" key="1">
    <source>
        <dbReference type="ARBA" id="ARBA00022553"/>
    </source>
</evidence>
<gene>
    <name evidence="5" type="ORF">MNB_SV-4-726</name>
</gene>
<dbReference type="PROSITE" id="PS00622">
    <property type="entry name" value="HTH_LUXR_1"/>
    <property type="match status" value="1"/>
</dbReference>
<dbReference type="PROSITE" id="PS50043">
    <property type="entry name" value="HTH_LUXR_2"/>
    <property type="match status" value="1"/>
</dbReference>
<proteinExistence type="predicted"/>
<dbReference type="SMART" id="SM00448">
    <property type="entry name" value="REC"/>
    <property type="match status" value="1"/>
</dbReference>
<dbReference type="InterPro" id="IPR001789">
    <property type="entry name" value="Sig_transdc_resp-reg_receiver"/>
</dbReference>
<evidence type="ECO:0000313" key="5">
    <source>
        <dbReference type="EMBL" id="SFV89889.1"/>
    </source>
</evidence>
<dbReference type="PROSITE" id="PS50110">
    <property type="entry name" value="RESPONSE_REGULATORY"/>
    <property type="match status" value="1"/>
</dbReference>
<dbReference type="PANTHER" id="PTHR43214">
    <property type="entry name" value="TWO-COMPONENT RESPONSE REGULATOR"/>
    <property type="match status" value="1"/>
</dbReference>
<dbReference type="InterPro" id="IPR039420">
    <property type="entry name" value="WalR-like"/>
</dbReference>
<accession>A0A1W1E7J0</accession>
<dbReference type="SUPFAM" id="SSF52172">
    <property type="entry name" value="CheY-like"/>
    <property type="match status" value="1"/>
</dbReference>
<dbReference type="PRINTS" id="PR00038">
    <property type="entry name" value="HTHLUXR"/>
</dbReference>
<dbReference type="InterPro" id="IPR011006">
    <property type="entry name" value="CheY-like_superfamily"/>
</dbReference>
<dbReference type="CDD" id="cd17535">
    <property type="entry name" value="REC_NarL-like"/>
    <property type="match status" value="1"/>
</dbReference>
<organism evidence="5">
    <name type="scientific">hydrothermal vent metagenome</name>
    <dbReference type="NCBI Taxonomy" id="652676"/>
    <lineage>
        <taxon>unclassified sequences</taxon>
        <taxon>metagenomes</taxon>
        <taxon>ecological metagenomes</taxon>
    </lineage>
</organism>
<dbReference type="GO" id="GO:0006355">
    <property type="term" value="P:regulation of DNA-templated transcription"/>
    <property type="evidence" value="ECO:0007669"/>
    <property type="project" value="InterPro"/>
</dbReference>
<dbReference type="Pfam" id="PF00196">
    <property type="entry name" value="GerE"/>
    <property type="match status" value="1"/>
</dbReference>
<feature type="domain" description="HTH luxR-type" evidence="3">
    <location>
        <begin position="146"/>
        <end position="211"/>
    </location>
</feature>
<keyword evidence="1" id="KW-0597">Phosphoprotein</keyword>
<protein>
    <submittedName>
        <fullName evidence="5">Two component transcriptional regulator, LuxR family</fullName>
    </submittedName>
</protein>
<dbReference type="Gene3D" id="3.40.50.2300">
    <property type="match status" value="1"/>
</dbReference>
<dbReference type="SMART" id="SM00421">
    <property type="entry name" value="HTH_LUXR"/>
    <property type="match status" value="1"/>
</dbReference>